<feature type="transmembrane region" description="Helical" evidence="2">
    <location>
        <begin position="39"/>
        <end position="64"/>
    </location>
</feature>
<dbReference type="InterPro" id="IPR036259">
    <property type="entry name" value="MFS_trans_sf"/>
</dbReference>
<dbReference type="PANTHER" id="PTHR11360">
    <property type="entry name" value="MONOCARBOXYLATE TRANSPORTER"/>
    <property type="match status" value="1"/>
</dbReference>
<dbReference type="SUPFAM" id="SSF103473">
    <property type="entry name" value="MFS general substrate transporter"/>
    <property type="match status" value="1"/>
</dbReference>
<keyword evidence="2" id="KW-0812">Transmembrane</keyword>
<evidence type="ECO:0000256" key="2">
    <source>
        <dbReference type="SAM" id="Phobius"/>
    </source>
</evidence>
<dbReference type="PANTHER" id="PTHR11360:SF286">
    <property type="entry name" value="GH22266P"/>
    <property type="match status" value="1"/>
</dbReference>
<feature type="transmembrane region" description="Helical" evidence="2">
    <location>
        <begin position="166"/>
        <end position="187"/>
    </location>
</feature>
<feature type="transmembrane region" description="Helical" evidence="2">
    <location>
        <begin position="396"/>
        <end position="417"/>
    </location>
</feature>
<feature type="transmembrane region" description="Helical" evidence="2">
    <location>
        <begin position="133"/>
        <end position="159"/>
    </location>
</feature>
<dbReference type="InterPro" id="IPR020846">
    <property type="entry name" value="MFS_dom"/>
</dbReference>
<keyword evidence="2" id="KW-0472">Membrane</keyword>
<feature type="transmembrane region" description="Helical" evidence="2">
    <location>
        <begin position="304"/>
        <end position="327"/>
    </location>
</feature>
<comment type="subcellular location">
    <subcellularLocation>
        <location evidence="1">Membrane</location>
        <topology evidence="1">Multi-pass membrane protein</topology>
    </subcellularLocation>
</comment>
<dbReference type="EMBL" id="JAOYFB010000002">
    <property type="protein sequence ID" value="KAK4008229.1"/>
    <property type="molecule type" value="Genomic_DNA"/>
</dbReference>
<keyword evidence="2" id="KW-1133">Transmembrane helix</keyword>
<proteinExistence type="predicted"/>
<evidence type="ECO:0000256" key="1">
    <source>
        <dbReference type="ARBA" id="ARBA00004141"/>
    </source>
</evidence>
<dbReference type="Proteomes" id="UP001234178">
    <property type="component" value="Unassembled WGS sequence"/>
</dbReference>
<dbReference type="PROSITE" id="PS50850">
    <property type="entry name" value="MFS"/>
    <property type="match status" value="1"/>
</dbReference>
<feature type="transmembrane region" description="Helical" evidence="2">
    <location>
        <begin position="368"/>
        <end position="390"/>
    </location>
</feature>
<evidence type="ECO:0000259" key="3">
    <source>
        <dbReference type="PROSITE" id="PS50850"/>
    </source>
</evidence>
<dbReference type="Pfam" id="PF07690">
    <property type="entry name" value="MFS_1"/>
    <property type="match status" value="1"/>
</dbReference>
<dbReference type="Gene3D" id="1.20.1250.20">
    <property type="entry name" value="MFS general substrate transporter like domains"/>
    <property type="match status" value="2"/>
</dbReference>
<name>A0ABQ9Z6H9_9CRUS</name>
<dbReference type="InterPro" id="IPR050327">
    <property type="entry name" value="Proton-linked_MCT"/>
</dbReference>
<dbReference type="InterPro" id="IPR011701">
    <property type="entry name" value="MFS"/>
</dbReference>
<comment type="caution">
    <text evidence="4">The sequence shown here is derived from an EMBL/GenBank/DDBJ whole genome shotgun (WGS) entry which is preliminary data.</text>
</comment>
<protein>
    <recommendedName>
        <fullName evidence="3">Major facilitator superfamily (MFS) profile domain-containing protein</fullName>
    </recommendedName>
</protein>
<gene>
    <name evidence="4" type="ORF">OUZ56_013380</name>
</gene>
<accession>A0ABQ9Z6H9</accession>
<reference evidence="4 5" key="1">
    <citation type="journal article" date="2023" name="Nucleic Acids Res.">
        <title>The hologenome of Daphnia magna reveals possible DNA methylation and microbiome-mediated evolution of the host genome.</title>
        <authorList>
            <person name="Chaturvedi A."/>
            <person name="Li X."/>
            <person name="Dhandapani V."/>
            <person name="Marshall H."/>
            <person name="Kissane S."/>
            <person name="Cuenca-Cambronero M."/>
            <person name="Asole G."/>
            <person name="Calvet F."/>
            <person name="Ruiz-Romero M."/>
            <person name="Marangio P."/>
            <person name="Guigo R."/>
            <person name="Rago D."/>
            <person name="Mirbahai L."/>
            <person name="Eastwood N."/>
            <person name="Colbourne J.K."/>
            <person name="Zhou J."/>
            <person name="Mallon E."/>
            <person name="Orsini L."/>
        </authorList>
    </citation>
    <scope>NUCLEOTIDE SEQUENCE [LARGE SCALE GENOMIC DNA]</scope>
    <source>
        <strain evidence="4">LRV0_1</strain>
    </source>
</reference>
<feature type="transmembrane region" description="Helical" evidence="2">
    <location>
        <begin position="458"/>
        <end position="480"/>
    </location>
</feature>
<sequence length="501" mass="54766">MASQDQINSGNKDIGELVAHEKEEDSSEEYVIIPPDGGYGWVITAASFLCVLISDGILFSFGLILSELERVYDEPVAKVAWIFSIVNGISLISGPIASALSNRFSFRTVVLTGSMFGFIGLSTSALAHSVDSLFFTLGVLFGVSIGLIFTPIVVGVGFYFDKRRALATGITVCGSGAGTFVFAPIIYLLLETYAVRGTFLILSGIYLNCAVLGSLLVPLKPQRRKKLQEAVKLLEIDAVPITIEKSPIFNERKFDPKTLEQGLSNSVKSVKETQTVSVAKEQKLSSWAYWSNIFKFSLFRSPTFVLICMSSFFQSIGWFVPFVYLAAHAVETGVPKEEASFLLSIVGICSMMGRLINGWLSDHPKVSVLLLNNVGLTTSGLLIILCPFFISYELLVFYSVILGLALSCTAVTRPILLGELLGLENVNNAYGFMLVFYGVATLFGTPMAGLLYDTLGDYHGAFYLAGSSVLLSAFMCYPLGRINRWEKRRNVQKLKSPHSSE</sequence>
<feature type="transmembrane region" description="Helical" evidence="2">
    <location>
        <begin position="109"/>
        <end position="127"/>
    </location>
</feature>
<organism evidence="4 5">
    <name type="scientific">Daphnia magna</name>
    <dbReference type="NCBI Taxonomy" id="35525"/>
    <lineage>
        <taxon>Eukaryota</taxon>
        <taxon>Metazoa</taxon>
        <taxon>Ecdysozoa</taxon>
        <taxon>Arthropoda</taxon>
        <taxon>Crustacea</taxon>
        <taxon>Branchiopoda</taxon>
        <taxon>Diplostraca</taxon>
        <taxon>Cladocera</taxon>
        <taxon>Anomopoda</taxon>
        <taxon>Daphniidae</taxon>
        <taxon>Daphnia</taxon>
    </lineage>
</organism>
<dbReference type="CDD" id="cd17352">
    <property type="entry name" value="MFS_MCT_SLC16"/>
    <property type="match status" value="1"/>
</dbReference>
<evidence type="ECO:0000313" key="4">
    <source>
        <dbReference type="EMBL" id="KAK4008229.1"/>
    </source>
</evidence>
<keyword evidence="5" id="KW-1185">Reference proteome</keyword>
<feature type="transmembrane region" description="Helical" evidence="2">
    <location>
        <begin position="76"/>
        <end position="97"/>
    </location>
</feature>
<evidence type="ECO:0000313" key="5">
    <source>
        <dbReference type="Proteomes" id="UP001234178"/>
    </source>
</evidence>
<feature type="transmembrane region" description="Helical" evidence="2">
    <location>
        <begin position="199"/>
        <end position="219"/>
    </location>
</feature>
<feature type="transmembrane region" description="Helical" evidence="2">
    <location>
        <begin position="429"/>
        <end position="452"/>
    </location>
</feature>
<feature type="domain" description="Major facilitator superfamily (MFS) profile" evidence="3">
    <location>
        <begin position="40"/>
        <end position="484"/>
    </location>
</feature>
<feature type="transmembrane region" description="Helical" evidence="2">
    <location>
        <begin position="339"/>
        <end position="356"/>
    </location>
</feature>